<reference evidence="2" key="1">
    <citation type="submission" date="2021-06" db="EMBL/GenBank/DDBJ databases">
        <title>Parelaphostrongylus tenuis whole genome reference sequence.</title>
        <authorList>
            <person name="Garwood T.J."/>
            <person name="Larsen P.A."/>
            <person name="Fountain-Jones N.M."/>
            <person name="Garbe J.R."/>
            <person name="Macchietto M.G."/>
            <person name="Kania S.A."/>
            <person name="Gerhold R.W."/>
            <person name="Richards J.E."/>
            <person name="Wolf T.M."/>
        </authorList>
    </citation>
    <scope>NUCLEOTIDE SEQUENCE</scope>
    <source>
        <strain evidence="2">MNPRO001-30</strain>
        <tissue evidence="2">Meninges</tissue>
    </source>
</reference>
<dbReference type="AlphaFoldDB" id="A0AAD5WK84"/>
<gene>
    <name evidence="2" type="ORF">KIN20_036173</name>
</gene>
<feature type="region of interest" description="Disordered" evidence="1">
    <location>
        <begin position="1"/>
        <end position="110"/>
    </location>
</feature>
<protein>
    <submittedName>
        <fullName evidence="2">Uncharacterized protein</fullName>
    </submittedName>
</protein>
<feature type="compositionally biased region" description="Basic and acidic residues" evidence="1">
    <location>
        <begin position="9"/>
        <end position="32"/>
    </location>
</feature>
<dbReference type="Proteomes" id="UP001196413">
    <property type="component" value="Unassembled WGS sequence"/>
</dbReference>
<sequence length="110" mass="12390">MRVCWSDVAQREHSPSGGENAREEKDFEEPHRPVRSRSHGRQLWNDRGGNTSSRCMPVESMRPPNSYAVRHHNRANPVYYSSDGSNGARSPPPEMPLLSAMPPRGVRKPA</sequence>
<keyword evidence="3" id="KW-1185">Reference proteome</keyword>
<evidence type="ECO:0000256" key="1">
    <source>
        <dbReference type="SAM" id="MobiDB-lite"/>
    </source>
</evidence>
<evidence type="ECO:0000313" key="3">
    <source>
        <dbReference type="Proteomes" id="UP001196413"/>
    </source>
</evidence>
<accession>A0AAD5WK84</accession>
<evidence type="ECO:0000313" key="2">
    <source>
        <dbReference type="EMBL" id="KAJ1373699.1"/>
    </source>
</evidence>
<organism evidence="2 3">
    <name type="scientific">Parelaphostrongylus tenuis</name>
    <name type="common">Meningeal worm</name>
    <dbReference type="NCBI Taxonomy" id="148309"/>
    <lineage>
        <taxon>Eukaryota</taxon>
        <taxon>Metazoa</taxon>
        <taxon>Ecdysozoa</taxon>
        <taxon>Nematoda</taxon>
        <taxon>Chromadorea</taxon>
        <taxon>Rhabditida</taxon>
        <taxon>Rhabditina</taxon>
        <taxon>Rhabditomorpha</taxon>
        <taxon>Strongyloidea</taxon>
        <taxon>Metastrongylidae</taxon>
        <taxon>Parelaphostrongylus</taxon>
    </lineage>
</organism>
<dbReference type="EMBL" id="JAHQIW010007339">
    <property type="protein sequence ID" value="KAJ1373699.1"/>
    <property type="molecule type" value="Genomic_DNA"/>
</dbReference>
<comment type="caution">
    <text evidence="2">The sequence shown here is derived from an EMBL/GenBank/DDBJ whole genome shotgun (WGS) entry which is preliminary data.</text>
</comment>
<proteinExistence type="predicted"/>
<name>A0AAD5WK84_PARTN</name>